<dbReference type="eggNOG" id="ENOG5031YS6">
    <property type="taxonomic scope" value="Bacteria"/>
</dbReference>
<evidence type="ECO:0000313" key="3">
    <source>
        <dbReference type="Proteomes" id="UP000013137"/>
    </source>
</evidence>
<keyword evidence="1" id="KW-1133">Transmembrane helix</keyword>
<comment type="caution">
    <text evidence="2">The sequence shown here is derived from an EMBL/GenBank/DDBJ whole genome shotgun (WGS) entry which is preliminary data.</text>
</comment>
<reference evidence="2 3" key="1">
    <citation type="journal article" date="2013" name="Genome Announc.">
        <title>Draft Genome Sequences of Mycoplasma alkalescens, Mycoplasma arginini, and Mycoplasma bovigenitalium, Three Species with Equivocal Pathogenic Status for Cattle.</title>
        <authorList>
            <person name="Manso-Silvan L."/>
            <person name="Tardy F."/>
            <person name="Baranowski E."/>
            <person name="Barre A."/>
            <person name="Blanchard A."/>
            <person name="Breton M."/>
            <person name="Couture C."/>
            <person name="Citti C."/>
            <person name="Dordet-Frisoni E."/>
            <person name="Dupuy V."/>
            <person name="Gaurivaud P."/>
            <person name="Jacob D."/>
            <person name="Lemaitre C."/>
            <person name="Nikolski M."/>
            <person name="Nouvel L.X."/>
            <person name="Poumarat F."/>
            <person name="Thebault P."/>
            <person name="Theil S."/>
            <person name="Thiaucourt F."/>
            <person name="Sirand-Pugnet P."/>
        </authorList>
    </citation>
    <scope>NUCLEOTIDE SEQUENCE [LARGE SCALE GENOMIC DNA]</scope>
    <source>
        <strain evidence="2 3">14918</strain>
    </source>
</reference>
<proteinExistence type="predicted"/>
<dbReference type="Proteomes" id="UP000013137">
    <property type="component" value="Unassembled WGS sequence"/>
</dbReference>
<evidence type="ECO:0000256" key="1">
    <source>
        <dbReference type="SAM" id="Phobius"/>
    </source>
</evidence>
<accession>N9UB59</accession>
<dbReference type="AlphaFoldDB" id="N9UB59"/>
<protein>
    <submittedName>
        <fullName evidence="2">Uncharacterized protein</fullName>
    </submittedName>
</protein>
<organism evidence="2 3">
    <name type="scientific">Metamycoplasma alkalescens 14918</name>
    <dbReference type="NCBI Taxonomy" id="1188234"/>
    <lineage>
        <taxon>Bacteria</taxon>
        <taxon>Bacillati</taxon>
        <taxon>Mycoplasmatota</taxon>
        <taxon>Mycoplasmoidales</taxon>
        <taxon>Metamycoplasmataceae</taxon>
        <taxon>Metamycoplasma</taxon>
    </lineage>
</organism>
<evidence type="ECO:0000313" key="2">
    <source>
        <dbReference type="EMBL" id="ENY54158.1"/>
    </source>
</evidence>
<keyword evidence="3" id="KW-1185">Reference proteome</keyword>
<keyword evidence="1" id="KW-0472">Membrane</keyword>
<feature type="transmembrane region" description="Helical" evidence="1">
    <location>
        <begin position="6"/>
        <end position="27"/>
    </location>
</feature>
<dbReference type="EMBL" id="AMWK01000003">
    <property type="protein sequence ID" value="ENY54158.1"/>
    <property type="molecule type" value="Genomic_DNA"/>
</dbReference>
<sequence length="179" mass="22087">MHFLILIFIFYIYFYIYKNFLKFPLILKIFQSDLKWRWREKILADKEKFKNLIIMKPMIKRFIKDEIKSLKNKDNNNNENITNKEINAKEDDELEKEFKKKISNFSKIKNEKLSSAKNFKKFIVLTINNFSDLDRSIFLTILFRKDLKNVSWKTFNISKSTFYRRLKFIEKFIKWCLFD</sequence>
<name>N9UB59_9BACT</name>
<gene>
    <name evidence="2" type="ORF">MALK_0520</name>
</gene>
<keyword evidence="1" id="KW-0812">Transmembrane</keyword>
<dbReference type="PATRIC" id="fig|1188234.3.peg.45"/>